<dbReference type="PANTHER" id="PTHR43877">
    <property type="entry name" value="AMINOALKYLPHOSPHONATE N-ACETYLTRANSFERASE-RELATED-RELATED"/>
    <property type="match status" value="1"/>
</dbReference>
<keyword evidence="5" id="KW-1185">Reference proteome</keyword>
<dbReference type="CDD" id="cd04301">
    <property type="entry name" value="NAT_SF"/>
    <property type="match status" value="1"/>
</dbReference>
<feature type="domain" description="N-acetyltransferase" evidence="3">
    <location>
        <begin position="8"/>
        <end position="162"/>
    </location>
</feature>
<accession>A0A917FUH7</accession>
<name>A0A917FUH7_9NOCA</name>
<dbReference type="PROSITE" id="PS51186">
    <property type="entry name" value="GNAT"/>
    <property type="match status" value="1"/>
</dbReference>
<dbReference type="Proteomes" id="UP000654257">
    <property type="component" value="Unassembled WGS sequence"/>
</dbReference>
<dbReference type="PANTHER" id="PTHR43877:SF2">
    <property type="entry name" value="AMINOALKYLPHOSPHONATE N-ACETYLTRANSFERASE-RELATED"/>
    <property type="match status" value="1"/>
</dbReference>
<organism evidence="4 5">
    <name type="scientific">Rhodococcoides trifolii</name>
    <dbReference type="NCBI Taxonomy" id="908250"/>
    <lineage>
        <taxon>Bacteria</taxon>
        <taxon>Bacillati</taxon>
        <taxon>Actinomycetota</taxon>
        <taxon>Actinomycetes</taxon>
        <taxon>Mycobacteriales</taxon>
        <taxon>Nocardiaceae</taxon>
        <taxon>Rhodococcoides</taxon>
    </lineage>
</organism>
<dbReference type="InterPro" id="IPR016181">
    <property type="entry name" value="Acyl_CoA_acyltransferase"/>
</dbReference>
<dbReference type="Gene3D" id="3.40.630.30">
    <property type="match status" value="1"/>
</dbReference>
<dbReference type="InterPro" id="IPR050832">
    <property type="entry name" value="Bact_Acetyltransf"/>
</dbReference>
<dbReference type="GO" id="GO:0016747">
    <property type="term" value="F:acyltransferase activity, transferring groups other than amino-acyl groups"/>
    <property type="evidence" value="ECO:0007669"/>
    <property type="project" value="InterPro"/>
</dbReference>
<dbReference type="RefSeq" id="WP_229745930.1">
    <property type="nucleotide sequence ID" value="NZ_BMCU01000002.1"/>
</dbReference>
<dbReference type="AlphaFoldDB" id="A0A917FUH7"/>
<evidence type="ECO:0000256" key="1">
    <source>
        <dbReference type="ARBA" id="ARBA00022679"/>
    </source>
</evidence>
<evidence type="ECO:0000313" key="5">
    <source>
        <dbReference type="Proteomes" id="UP000654257"/>
    </source>
</evidence>
<dbReference type="EMBL" id="BMCU01000002">
    <property type="protein sequence ID" value="GGG06458.1"/>
    <property type="molecule type" value="Genomic_DNA"/>
</dbReference>
<keyword evidence="1" id="KW-0808">Transferase</keyword>
<reference evidence="4" key="2">
    <citation type="submission" date="2020-09" db="EMBL/GenBank/DDBJ databases">
        <authorList>
            <person name="Sun Q."/>
            <person name="Sedlacek I."/>
        </authorList>
    </citation>
    <scope>NUCLEOTIDE SEQUENCE</scope>
    <source>
        <strain evidence="4">CCM 7905</strain>
    </source>
</reference>
<protein>
    <submittedName>
        <fullName evidence="4">N-acetyltransferase</fullName>
    </submittedName>
</protein>
<evidence type="ECO:0000259" key="3">
    <source>
        <dbReference type="PROSITE" id="PS51186"/>
    </source>
</evidence>
<keyword evidence="2" id="KW-0012">Acyltransferase</keyword>
<comment type="caution">
    <text evidence="4">The sequence shown here is derived from an EMBL/GenBank/DDBJ whole genome shotgun (WGS) entry which is preliminary data.</text>
</comment>
<dbReference type="Pfam" id="PF00583">
    <property type="entry name" value="Acetyltransf_1"/>
    <property type="match status" value="1"/>
</dbReference>
<dbReference type="InterPro" id="IPR000182">
    <property type="entry name" value="GNAT_dom"/>
</dbReference>
<proteinExistence type="predicted"/>
<sequence>MDELLTVTTCRLDDPDVLEMIEEVQQEYVRRYGGPDDTPLFVGEFVPPAGVMFVARIDGRAVGMGGWRAHENDRDGILAGDAEIKRMYVRPTAQRRGIARRVLGAIEESAARAGRRRLILETGTAQPEALALYASNGFDPMVPKFGHYRHEESSVCMVKDLSASP</sequence>
<gene>
    <name evidence="4" type="ORF">GCM10007304_20740</name>
</gene>
<evidence type="ECO:0000313" key="4">
    <source>
        <dbReference type="EMBL" id="GGG06458.1"/>
    </source>
</evidence>
<reference evidence="4" key="1">
    <citation type="journal article" date="2014" name="Int. J. Syst. Evol. Microbiol.">
        <title>Complete genome sequence of Corynebacterium casei LMG S-19264T (=DSM 44701T), isolated from a smear-ripened cheese.</title>
        <authorList>
            <consortium name="US DOE Joint Genome Institute (JGI-PGF)"/>
            <person name="Walter F."/>
            <person name="Albersmeier A."/>
            <person name="Kalinowski J."/>
            <person name="Ruckert C."/>
        </authorList>
    </citation>
    <scope>NUCLEOTIDE SEQUENCE</scope>
    <source>
        <strain evidence="4">CCM 7905</strain>
    </source>
</reference>
<dbReference type="SUPFAM" id="SSF55729">
    <property type="entry name" value="Acyl-CoA N-acyltransferases (Nat)"/>
    <property type="match status" value="1"/>
</dbReference>
<evidence type="ECO:0000256" key="2">
    <source>
        <dbReference type="ARBA" id="ARBA00023315"/>
    </source>
</evidence>